<evidence type="ECO:0000256" key="1">
    <source>
        <dbReference type="SAM" id="MobiDB-lite"/>
    </source>
</evidence>
<dbReference type="EMBL" id="JAUTXT010000063">
    <property type="protein sequence ID" value="KAK3670104.1"/>
    <property type="molecule type" value="Genomic_DNA"/>
</dbReference>
<accession>A0AAE0WGC5</accession>
<evidence type="ECO:0000313" key="5">
    <source>
        <dbReference type="Proteomes" id="UP001274830"/>
    </source>
</evidence>
<feature type="region of interest" description="Disordered" evidence="1">
    <location>
        <begin position="473"/>
        <end position="519"/>
    </location>
</feature>
<keyword evidence="3" id="KW-0732">Signal</keyword>
<feature type="signal peptide" evidence="3">
    <location>
        <begin position="1"/>
        <end position="17"/>
    </location>
</feature>
<feature type="transmembrane region" description="Helical" evidence="2">
    <location>
        <begin position="205"/>
        <end position="228"/>
    </location>
</feature>
<feature type="compositionally biased region" description="Low complexity" evidence="1">
    <location>
        <begin position="146"/>
        <end position="183"/>
    </location>
</feature>
<keyword evidence="5" id="KW-1185">Reference proteome</keyword>
<feature type="region of interest" description="Disordered" evidence="1">
    <location>
        <begin position="259"/>
        <end position="299"/>
    </location>
</feature>
<evidence type="ECO:0000256" key="3">
    <source>
        <dbReference type="SAM" id="SignalP"/>
    </source>
</evidence>
<feature type="compositionally biased region" description="Low complexity" evidence="1">
    <location>
        <begin position="494"/>
        <end position="511"/>
    </location>
</feature>
<keyword evidence="2" id="KW-0812">Transmembrane</keyword>
<proteinExistence type="predicted"/>
<protein>
    <submittedName>
        <fullName evidence="4">Uncharacterized protein</fullName>
    </submittedName>
</protein>
<dbReference type="AlphaFoldDB" id="A0AAE0WGC5"/>
<comment type="caution">
    <text evidence="4">The sequence shown here is derived from an EMBL/GenBank/DDBJ whole genome shotgun (WGS) entry which is preliminary data.</text>
</comment>
<name>A0AAE0WGC5_9PEZI</name>
<sequence length="548" mass="57647">MAARCLWTVAFGVPAAARVLWVPATFDPNERRSLGGNNLFSRDNSVSSCGASYPSDFTCPSSTQCLALNTTSTKAVLCCPAGQDCQIINPVNCDQSLQNATLVPNSQLHANPTLSLSMCGTGCCPMGYSCSGGQCTAQSSATAASPITPTSSATASTSATATRSTTTSSASTPTTSNGASATAIPGEAVDGGATSSSSNFSGGSFAAGFVPGVFLGALLIACLLFILLRRKKRTTNAYYNEKQSPRDTLTDLTTLSHRPTMHGRSISEPTPDPAAARTDFLRGTPPRVPDGTNSENGYSVNIFGPTSAPRTPARTPMAAKALFSRSPFMNQTPATPLSTQPPLPAHLKRGTLSFSISPVRALRKQKSSYSLRRHMTDASRGSDRRMTRNNSTETIQVLMPNNEPYTPDQRPPQIQLPATLGSSVYKPQKVYTSAAESWRLSHAADLEDAGPAPYAPSASTYLDYTSMKDRGFTNNSESNVGRKLGTPYTPSKYTGLGNNGTATGASSSANSPLGASGRADKRVTTFSALMEKAGLNKGEWLPEHSSRK</sequence>
<feature type="chain" id="PRO_5042182428" evidence="3">
    <location>
        <begin position="18"/>
        <end position="548"/>
    </location>
</feature>
<keyword evidence="2" id="KW-0472">Membrane</keyword>
<reference evidence="4" key="1">
    <citation type="submission" date="2023-07" db="EMBL/GenBank/DDBJ databases">
        <title>Black Yeasts Isolated from many extreme environments.</title>
        <authorList>
            <person name="Coleine C."/>
            <person name="Stajich J.E."/>
            <person name="Selbmann L."/>
        </authorList>
    </citation>
    <scope>NUCLEOTIDE SEQUENCE</scope>
    <source>
        <strain evidence="4">CCFEE 5485</strain>
    </source>
</reference>
<organism evidence="4 5">
    <name type="scientific">Recurvomyces mirabilis</name>
    <dbReference type="NCBI Taxonomy" id="574656"/>
    <lineage>
        <taxon>Eukaryota</taxon>
        <taxon>Fungi</taxon>
        <taxon>Dikarya</taxon>
        <taxon>Ascomycota</taxon>
        <taxon>Pezizomycotina</taxon>
        <taxon>Dothideomycetes</taxon>
        <taxon>Dothideomycetidae</taxon>
        <taxon>Mycosphaerellales</taxon>
        <taxon>Teratosphaeriaceae</taxon>
        <taxon>Recurvomyces</taxon>
    </lineage>
</organism>
<evidence type="ECO:0000256" key="2">
    <source>
        <dbReference type="SAM" id="Phobius"/>
    </source>
</evidence>
<evidence type="ECO:0000313" key="4">
    <source>
        <dbReference type="EMBL" id="KAK3670104.1"/>
    </source>
</evidence>
<feature type="region of interest" description="Disordered" evidence="1">
    <location>
        <begin position="365"/>
        <end position="390"/>
    </location>
</feature>
<feature type="compositionally biased region" description="Basic and acidic residues" evidence="1">
    <location>
        <begin position="374"/>
        <end position="386"/>
    </location>
</feature>
<keyword evidence="2" id="KW-1133">Transmembrane helix</keyword>
<gene>
    <name evidence="4" type="ORF">LTR78_010044</name>
</gene>
<dbReference type="Proteomes" id="UP001274830">
    <property type="component" value="Unassembled WGS sequence"/>
</dbReference>
<feature type="region of interest" description="Disordered" evidence="1">
    <location>
        <begin position="146"/>
        <end position="195"/>
    </location>
</feature>